<dbReference type="RefSeq" id="WP_251411939.1">
    <property type="nucleotide sequence ID" value="NZ_JAMQGM010000017.1"/>
</dbReference>
<dbReference type="PANTHER" id="PTHR44846:SF17">
    <property type="entry name" value="GNTR-FAMILY TRANSCRIPTIONAL REGULATOR"/>
    <property type="match status" value="1"/>
</dbReference>
<dbReference type="Pfam" id="PF00392">
    <property type="entry name" value="GntR"/>
    <property type="match status" value="1"/>
</dbReference>
<organism evidence="5 6">
    <name type="scientific">Streptomyces meridianus</name>
    <dbReference type="NCBI Taxonomy" id="2938945"/>
    <lineage>
        <taxon>Bacteria</taxon>
        <taxon>Bacillati</taxon>
        <taxon>Actinomycetota</taxon>
        <taxon>Actinomycetes</taxon>
        <taxon>Kitasatosporales</taxon>
        <taxon>Streptomycetaceae</taxon>
        <taxon>Streptomyces</taxon>
    </lineage>
</organism>
<dbReference type="PANTHER" id="PTHR44846">
    <property type="entry name" value="MANNOSYL-D-GLYCERATE TRANSPORT/METABOLISM SYSTEM REPRESSOR MNGR-RELATED"/>
    <property type="match status" value="1"/>
</dbReference>
<keyword evidence="1" id="KW-0805">Transcription regulation</keyword>
<dbReference type="SMART" id="SM00345">
    <property type="entry name" value="HTH_GNTR"/>
    <property type="match status" value="1"/>
</dbReference>
<dbReference type="PROSITE" id="PS50949">
    <property type="entry name" value="HTH_GNTR"/>
    <property type="match status" value="1"/>
</dbReference>
<keyword evidence="3" id="KW-0804">Transcription</keyword>
<proteinExistence type="predicted"/>
<evidence type="ECO:0000256" key="3">
    <source>
        <dbReference type="ARBA" id="ARBA00023163"/>
    </source>
</evidence>
<keyword evidence="6" id="KW-1185">Reference proteome</keyword>
<sequence>MAATERTASGETKFEHVVKVLRAEIADGTYAPGTRIPTQRALVDRFAVSRDTVRRALDDLKSKGLIETRQGSGAVVARTHDDHMKQPQAMVHLRPYIARAFEEPEVTLDLISLTSESIDAHIRAQILRIQDGEIRPRRISVRILLPSADITLAFPRAVADPGDPRPRNRHRALMERHAGSVRDALLDLKSRRLVDEVSVEVRTMPLTPIAKLYLINGKHALFGMYPVEERPARLHAKNGGGYEEVEILDSLGVGMTLFPFSLSETAATTQQSVFVREAQRWFDSLWDHLADEAEFGI</sequence>
<reference evidence="5" key="1">
    <citation type="journal article" date="2023" name="Int. J. Syst. Evol. Microbiol.">
        <title>Streptomyces meridianus sp. nov. isolated from brackish water of the Tagus estuary in Alcochete, Portugal.</title>
        <authorList>
            <person name="Santos J.D.N."/>
            <person name="Klimek D."/>
            <person name="Calusinska M."/>
            <person name="Lobo Da Cunha A."/>
            <person name="Catita J."/>
            <person name="Goncalves H."/>
            <person name="Gonzalez I."/>
            <person name="Reyes F."/>
            <person name="Lage O.M."/>
        </authorList>
    </citation>
    <scope>NUCLEOTIDE SEQUENCE</scope>
    <source>
        <strain evidence="5">MTZ3.1</strain>
    </source>
</reference>
<dbReference type="InterPro" id="IPR000524">
    <property type="entry name" value="Tscrpt_reg_HTH_GntR"/>
</dbReference>
<evidence type="ECO:0000313" key="5">
    <source>
        <dbReference type="EMBL" id="MCM2577317.1"/>
    </source>
</evidence>
<gene>
    <name evidence="5" type="ORF">M1E25_08120</name>
</gene>
<evidence type="ECO:0000256" key="2">
    <source>
        <dbReference type="ARBA" id="ARBA00023125"/>
    </source>
</evidence>
<dbReference type="CDD" id="cd07377">
    <property type="entry name" value="WHTH_GntR"/>
    <property type="match status" value="1"/>
</dbReference>
<keyword evidence="2" id="KW-0238">DNA-binding</keyword>
<feature type="domain" description="HTH gntR-type" evidence="4">
    <location>
        <begin position="11"/>
        <end position="79"/>
    </location>
</feature>
<evidence type="ECO:0000259" key="4">
    <source>
        <dbReference type="PROSITE" id="PS50949"/>
    </source>
</evidence>
<comment type="caution">
    <text evidence="5">The sequence shown here is derived from an EMBL/GenBank/DDBJ whole genome shotgun (WGS) entry which is preliminary data.</text>
</comment>
<name>A0ABT0X458_9ACTN</name>
<evidence type="ECO:0000313" key="6">
    <source>
        <dbReference type="Proteomes" id="UP001167160"/>
    </source>
</evidence>
<dbReference type="EMBL" id="JAMQGM010000017">
    <property type="protein sequence ID" value="MCM2577317.1"/>
    <property type="molecule type" value="Genomic_DNA"/>
</dbReference>
<evidence type="ECO:0000256" key="1">
    <source>
        <dbReference type="ARBA" id="ARBA00023015"/>
    </source>
</evidence>
<dbReference type="InterPro" id="IPR050679">
    <property type="entry name" value="Bact_HTH_transcr_reg"/>
</dbReference>
<dbReference type="SUPFAM" id="SSF46785">
    <property type="entry name" value="Winged helix' DNA-binding domain"/>
    <property type="match status" value="1"/>
</dbReference>
<dbReference type="InterPro" id="IPR036390">
    <property type="entry name" value="WH_DNA-bd_sf"/>
</dbReference>
<accession>A0ABT0X458</accession>
<dbReference type="Proteomes" id="UP001167160">
    <property type="component" value="Unassembled WGS sequence"/>
</dbReference>
<dbReference type="InterPro" id="IPR036388">
    <property type="entry name" value="WH-like_DNA-bd_sf"/>
</dbReference>
<dbReference type="Gene3D" id="1.10.10.10">
    <property type="entry name" value="Winged helix-like DNA-binding domain superfamily/Winged helix DNA-binding domain"/>
    <property type="match status" value="1"/>
</dbReference>
<protein>
    <submittedName>
        <fullName evidence="5">GntR family transcriptional regulator</fullName>
    </submittedName>
</protein>
<dbReference type="PRINTS" id="PR00035">
    <property type="entry name" value="HTHGNTR"/>
</dbReference>